<sequence length="282" mass="31041">MSNVNECEDNEHSPLLSSETSVITPNYEGIESQGTKTVISDEPDEYVSHEEEHHTVPQIQQTVSHVSGESGEASRHFGPTVMCRVCSAVIVIEGKTGQHVVKCNQCNEATPIRAAPPGKKYVRCPCNCLLLCKAASNRIACPRVNCKRVITLGGSAPVGTAVRAPTGTCRVLCAHCQEIFMFNTLNVTVAKCPHCQKISSVGRDYARNRAVFFIVCSLLFLIATLGLMIGTWHSAKSAPFIYFTWLFVIAIAFFIHISLHSYYIDEQPFVDFIIVQTNLTES</sequence>
<keyword evidence="10 11" id="KW-0458">Lysosome</keyword>
<dbReference type="PANTHER" id="PTHR21014">
    <property type="entry name" value="PHOSPHATIDYLINOSITOL-4,5-BISPHOSPHATE 4-PHOSPHATASE"/>
    <property type="match status" value="1"/>
</dbReference>
<keyword evidence="8 11" id="KW-1133">Transmembrane helix</keyword>
<reference evidence="13" key="1">
    <citation type="submission" date="2016-11" db="UniProtKB">
        <authorList>
            <consortium name="WormBaseParasite"/>
        </authorList>
    </citation>
    <scope>IDENTIFICATION</scope>
    <source>
        <strain evidence="13">pt0022</strain>
    </source>
</reference>
<dbReference type="GO" id="GO:0030670">
    <property type="term" value="C:phagocytic vesicle membrane"/>
    <property type="evidence" value="ECO:0007669"/>
    <property type="project" value="TreeGrafter"/>
</dbReference>
<evidence type="ECO:0000256" key="7">
    <source>
        <dbReference type="ARBA" id="ARBA00022801"/>
    </source>
</evidence>
<dbReference type="GO" id="GO:0005765">
    <property type="term" value="C:lysosomal membrane"/>
    <property type="evidence" value="ECO:0007669"/>
    <property type="project" value="UniProtKB-SubCell"/>
</dbReference>
<evidence type="ECO:0000256" key="4">
    <source>
        <dbReference type="ARBA" id="ARBA00012936"/>
    </source>
</evidence>
<evidence type="ECO:0000256" key="12">
    <source>
        <dbReference type="SAM" id="MobiDB-lite"/>
    </source>
</evidence>
<evidence type="ECO:0000256" key="3">
    <source>
        <dbReference type="ARBA" id="ARBA00004155"/>
    </source>
</evidence>
<dbReference type="InterPro" id="IPR019178">
    <property type="entry name" value="PtdIns-P2-Ptase"/>
</dbReference>
<evidence type="ECO:0000256" key="6">
    <source>
        <dbReference type="ARBA" id="ARBA00022753"/>
    </source>
</evidence>
<evidence type="ECO:0000256" key="2">
    <source>
        <dbReference type="ARBA" id="ARBA00004107"/>
    </source>
</evidence>
<evidence type="ECO:0000256" key="8">
    <source>
        <dbReference type="ARBA" id="ARBA00022989"/>
    </source>
</evidence>
<dbReference type="GO" id="GO:0005886">
    <property type="term" value="C:plasma membrane"/>
    <property type="evidence" value="ECO:0007669"/>
    <property type="project" value="TreeGrafter"/>
</dbReference>
<dbReference type="EC" id="3.1.3.78" evidence="4 11"/>
<evidence type="ECO:0000313" key="13">
    <source>
        <dbReference type="WBParaSite" id="maker-PairedContig_134-snap-gene-0.20-mRNA-1"/>
    </source>
</evidence>
<feature type="region of interest" description="Disordered" evidence="12">
    <location>
        <begin position="1"/>
        <end position="22"/>
    </location>
</feature>
<dbReference type="GO" id="GO:0034597">
    <property type="term" value="F:phosphatidylinositol-4,5-bisphosphate 4-phosphatase activity"/>
    <property type="evidence" value="ECO:0007669"/>
    <property type="project" value="UniProtKB-EC"/>
</dbReference>
<accession>A0A1I8EC90</accession>
<comment type="catalytic activity">
    <reaction evidence="1 11">
        <text>a 1,2-diacyl-sn-glycero-3-phospho-(1D-myo-inositol-4,5-bisphosphate) + H2O = a 1,2-diacyl-sn-glycero-3-phospho-(1D-myo-inositol-5-phosphate) + phosphate</text>
        <dbReference type="Rhea" id="RHEA:25674"/>
        <dbReference type="ChEBI" id="CHEBI:15377"/>
        <dbReference type="ChEBI" id="CHEBI:43474"/>
        <dbReference type="ChEBI" id="CHEBI:57795"/>
        <dbReference type="ChEBI" id="CHEBI:58456"/>
        <dbReference type="EC" id="3.1.3.78"/>
    </reaction>
</comment>
<dbReference type="WBParaSite" id="maker-PairedContig_134-snap-gene-0.20-mRNA-1">
    <property type="protein sequence ID" value="maker-PairedContig_134-snap-gene-0.20-mRNA-1"/>
    <property type="gene ID" value="maker-PairedContig_134-snap-gene-0.20"/>
</dbReference>
<proteinExistence type="predicted"/>
<evidence type="ECO:0000256" key="1">
    <source>
        <dbReference type="ARBA" id="ARBA00001261"/>
    </source>
</evidence>
<dbReference type="GO" id="GO:0031902">
    <property type="term" value="C:late endosome membrane"/>
    <property type="evidence" value="ECO:0007669"/>
    <property type="project" value="UniProtKB-SubCell"/>
</dbReference>
<protein>
    <recommendedName>
        <fullName evidence="4 11">Phosphatidylinositol-4,5-bisphosphate 4-phosphatase</fullName>
        <ecNumber evidence="4 11">3.1.3.78</ecNumber>
    </recommendedName>
</protein>
<feature type="transmembrane region" description="Helical" evidence="11">
    <location>
        <begin position="240"/>
        <end position="259"/>
    </location>
</feature>
<feature type="transmembrane region" description="Helical" evidence="11">
    <location>
        <begin position="210"/>
        <end position="234"/>
    </location>
</feature>
<keyword evidence="9 11" id="KW-0472">Membrane</keyword>
<keyword evidence="5 11" id="KW-0812">Transmembrane</keyword>
<name>A0A1I8EC90_WUCBA</name>
<evidence type="ECO:0000256" key="11">
    <source>
        <dbReference type="RuleBase" id="RU365008"/>
    </source>
</evidence>
<dbReference type="Pfam" id="PF09788">
    <property type="entry name" value="Tmemb_55A"/>
    <property type="match status" value="1"/>
</dbReference>
<dbReference type="STRING" id="6293.A0A1I8EC90"/>
<dbReference type="AlphaFoldDB" id="A0A1I8EC90"/>
<evidence type="ECO:0000256" key="10">
    <source>
        <dbReference type="ARBA" id="ARBA00023228"/>
    </source>
</evidence>
<comment type="subcellular location">
    <subcellularLocation>
        <location evidence="2 11">Late endosome membrane</location>
        <topology evidence="2 11">Multi-pass membrane protein</topology>
    </subcellularLocation>
    <subcellularLocation>
        <location evidence="3 11">Lysosome membrane</location>
        <topology evidence="3 11">Multi-pass membrane protein</topology>
    </subcellularLocation>
</comment>
<evidence type="ECO:0000256" key="5">
    <source>
        <dbReference type="ARBA" id="ARBA00022692"/>
    </source>
</evidence>
<evidence type="ECO:0000256" key="9">
    <source>
        <dbReference type="ARBA" id="ARBA00023136"/>
    </source>
</evidence>
<organism evidence="13">
    <name type="scientific">Wuchereria bancrofti</name>
    <dbReference type="NCBI Taxonomy" id="6293"/>
    <lineage>
        <taxon>Eukaryota</taxon>
        <taxon>Metazoa</taxon>
        <taxon>Ecdysozoa</taxon>
        <taxon>Nematoda</taxon>
        <taxon>Chromadorea</taxon>
        <taxon>Rhabditida</taxon>
        <taxon>Spirurina</taxon>
        <taxon>Spiruromorpha</taxon>
        <taxon>Filarioidea</taxon>
        <taxon>Onchocercidae</taxon>
        <taxon>Wuchereria</taxon>
    </lineage>
</organism>
<keyword evidence="6 11" id="KW-0967">Endosome</keyword>
<dbReference type="PANTHER" id="PTHR21014:SF6">
    <property type="entry name" value="PHOSPHATIDYLINOSITOL-4,5-BISPHOSPHATE 4-PHOSPHATASE"/>
    <property type="match status" value="1"/>
</dbReference>
<dbReference type="GO" id="GO:0046856">
    <property type="term" value="P:phosphatidylinositol dephosphorylation"/>
    <property type="evidence" value="ECO:0007669"/>
    <property type="project" value="InterPro"/>
</dbReference>
<comment type="function">
    <text evidence="11">Catalyzes the hydrolysis of phosphatidylinositol-4,5-bisphosphate (PtdIns-4,5-P2) to phosphatidylinositol-4-phosphate (PtdIns-4-P).</text>
</comment>
<keyword evidence="7 11" id="KW-0378">Hydrolase</keyword>